<organism evidence="1 2">
    <name type="scientific">Pseudomonas phage vB_PaeM_PS119XW</name>
    <dbReference type="NCBI Taxonomy" id="2601632"/>
    <lineage>
        <taxon>Viruses</taxon>
        <taxon>Duplodnaviria</taxon>
        <taxon>Heunggongvirae</taxon>
        <taxon>Uroviricota</taxon>
        <taxon>Caudoviricetes</taxon>
        <taxon>Chimalliviridae</taxon>
        <taxon>Pawinskivirus</taxon>
        <taxon>Pawinskivirus PS119XW</taxon>
    </lineage>
</organism>
<dbReference type="GeneID" id="77936758"/>
<dbReference type="Pfam" id="PF23823">
    <property type="entry name" value="DUF7193"/>
    <property type="match status" value="1"/>
</dbReference>
<dbReference type="InterPro" id="IPR055617">
    <property type="entry name" value="DUF7193"/>
</dbReference>
<accession>A0A5C1K6P0</accession>
<proteinExistence type="predicted"/>
<dbReference type="KEGG" id="vg:77936758"/>
<evidence type="ECO:0000313" key="2">
    <source>
        <dbReference type="Proteomes" id="UP000322144"/>
    </source>
</evidence>
<name>A0A5C1K6P0_9CAUD</name>
<dbReference type="RefSeq" id="YP_010660748.1">
    <property type="nucleotide sequence ID" value="NC_070882.1"/>
</dbReference>
<dbReference type="Proteomes" id="UP000322144">
    <property type="component" value="Segment"/>
</dbReference>
<protein>
    <recommendedName>
        <fullName evidence="3">Virion structural protein</fullName>
    </recommendedName>
</protein>
<sequence>MNDYLLRYAIENVWCNPTQDRQFVYKLRQLTPRYGVRGSYVVEHERYKLPQISTRDFWHIYQIGQVIPRHLGIPKLLNNWISLEQLGKEVHTLAEVYVSNGIQFPRSETYILVTQTQNLLVAIRRNDRFPDLDEAENNPYLHVYHNAYFNSDRSDIAAARYIDVMTLTPNSNEELRQFQIQIMDLIETKGGYPQYFVNGRFVQEISLVTAGPGDYCEFILDPSIKRVVDLDLRDLKTFNSTLDKERKYILHYDDKNVNTIEYFDDLDVYLCKRGSLPGRFSGVMYHHNEGNWLRMLTHKDYSAPVDRIQSFITSHPEDPRHANDPSRWPSDKWTGIEDKFLRLYIRHSGYERPLVADVGRIQELYRLSSDNILRAMTGADATCPLWRAENLEQSAYVQFMSADPDVIYPIAFQDPDEISQGKIDAQNFAGDVFGYHKAADIQAHNPTKVHVDQGTVYASLPYNYWENATVFEYDSKGILLGYYHHVAGRRYRVVNQTECKMVECITGKGDTNLHGVFGNGTVDLSEGYNFRLYVCKVWAGVPTNEWIDITDLPNRNDWGFHDTTDIEHPKWTWTALPNEWYGYVRMDNYFYLKEMRFTKDQGIIRFGIDNWEEHNGELINKLMEIPFGQLDIFLNNRPIINGLDYFDKGIMTVLNNHEYLVDGINTVLVRGTGYCTPDLQRYKPGEVGWVEYNVLSNNGIYDIHTHKMQRIIVDGHYRAREDLVFEEDNNSLLITDERNGAPFQIQTPQSTFRDVYDTDQQARIADDERDKQVSDYMTAYFPKRTRDQVDSVTRRYVVYSAFSNKVLHDIVKGTLKPPLVNGRYNEMDIARVMASYEWLVPFDILNTDYNTNHVVVYPHWHSDPIGLDTDQYDFYIRVLKLYLQRPMDIAPFVYLTRT</sequence>
<reference evidence="1 2" key="1">
    <citation type="submission" date="2019-06" db="EMBL/GenBank/DDBJ databases">
        <title>A distant relative of Phikzvirus genus phages from a therapeutic phage collection.</title>
        <authorList>
            <person name="Hejnowicz M.S."/>
            <person name="Dabrowski K."/>
            <person name="Gawor J."/>
            <person name="Weber-Dabrowska B."/>
            <person name="Gromadka R."/>
            <person name="Lobocka M.B."/>
        </authorList>
    </citation>
    <scope>NUCLEOTIDE SEQUENCE [LARGE SCALE GENOMIC DNA]</scope>
</reference>
<keyword evidence="2" id="KW-1185">Reference proteome</keyword>
<evidence type="ECO:0000313" key="1">
    <source>
        <dbReference type="EMBL" id="QEM41737.1"/>
    </source>
</evidence>
<evidence type="ECO:0008006" key="3">
    <source>
        <dbReference type="Google" id="ProtNLM"/>
    </source>
</evidence>
<dbReference type="EMBL" id="MN103543">
    <property type="protein sequence ID" value="QEM41737.1"/>
    <property type="molecule type" value="Genomic_DNA"/>
</dbReference>